<keyword evidence="3" id="KW-0378">Hydrolase</keyword>
<dbReference type="InterPro" id="IPR036873">
    <property type="entry name" value="Rhodanese-like_dom_sf"/>
</dbReference>
<reference evidence="3 4" key="1">
    <citation type="submission" date="2017-09" db="EMBL/GenBank/DDBJ databases">
        <title>Large-scale bioinformatics analysis of Bacillus genomes uncovers conserved roles of natural products in bacterial physiology.</title>
        <authorList>
            <consortium name="Agbiome Team Llc"/>
            <person name="Bleich R.M."/>
            <person name="Grubbs K.J."/>
            <person name="Santa Maria K.C."/>
            <person name="Allen S.E."/>
            <person name="Farag S."/>
            <person name="Shank E.A."/>
            <person name="Bowers A."/>
        </authorList>
    </citation>
    <scope>NUCLEOTIDE SEQUENCE [LARGE SCALE GENOMIC DNA]</scope>
    <source>
        <strain evidence="3 4">AFS021349</strain>
    </source>
</reference>
<dbReference type="InterPro" id="IPR001763">
    <property type="entry name" value="Rhodanese-like_dom"/>
</dbReference>
<dbReference type="GO" id="GO:0006749">
    <property type="term" value="P:glutathione metabolic process"/>
    <property type="evidence" value="ECO:0007669"/>
    <property type="project" value="InterPro"/>
</dbReference>
<dbReference type="Pfam" id="PF00581">
    <property type="entry name" value="Rhodanese"/>
    <property type="match status" value="2"/>
</dbReference>
<feature type="domain" description="Rhodanese" evidence="2">
    <location>
        <begin position="282"/>
        <end position="312"/>
    </location>
</feature>
<feature type="domain" description="Rhodanese" evidence="2">
    <location>
        <begin position="385"/>
        <end position="473"/>
    </location>
</feature>
<sequence>MLLECFYHDKLAHASYIVGCQDHGVAIVIDPGRHIEQYIEFATRQGLDIIAVTETHIHADFVSGTKELALCCNATVYASDEGDCEWKYQYLAQVPYQLIKDGSEFNIGTIQFQVIHTPGHTPESISFLVIDTKQHNYTNEKPIGIFTGDFLFVGDVGRPDLLETAVGIPHHARSSAEQLFHSIQKIKTMPAYLQIWPSHRAGSSCGKSLGAIPSSTIGYEKHFNWAFQTEEQDSFVMNVLSGQPEPPPYFAQMKQINQSGPPIRNQTLVKKIESFPVFQQIARTGKQIIDTREPTFFASGHVEGSLNIPYNQSFTTWCGWLIDYNQDLIIVIDPLSTDINKVRRDLEAIGLDRTIVYVSSNTLKEMGPLETYEERTVQEMFHHIRSGTYPVIDVRNKAEWEEGHLPHAKHMMLGHLTEHLHDIPKNCPIVVQCRSGIRSAIAASILRKYGVKEVINLQGGYLAWLEAKFPICK</sequence>
<dbReference type="Gene3D" id="3.40.250.10">
    <property type="entry name" value="Rhodanese-like domain"/>
    <property type="match status" value="2"/>
</dbReference>
<dbReference type="InterPro" id="IPR001279">
    <property type="entry name" value="Metallo-B-lactamas"/>
</dbReference>
<accession>A0A2A8H8M6</accession>
<keyword evidence="1" id="KW-0479">Metal-binding</keyword>
<dbReference type="AlphaFoldDB" id="A0A2A8H8M6"/>
<dbReference type="Gene3D" id="3.60.15.10">
    <property type="entry name" value="Ribonuclease Z/Hydroxyacylglutathione hydrolase-like"/>
    <property type="match status" value="1"/>
</dbReference>
<dbReference type="CDD" id="cd00158">
    <property type="entry name" value="RHOD"/>
    <property type="match status" value="1"/>
</dbReference>
<dbReference type="GO" id="GO:0016787">
    <property type="term" value="F:hydrolase activity"/>
    <property type="evidence" value="ECO:0007669"/>
    <property type="project" value="UniProtKB-KW"/>
</dbReference>
<dbReference type="SUPFAM" id="SSF56281">
    <property type="entry name" value="Metallo-hydrolase/oxidoreductase"/>
    <property type="match status" value="1"/>
</dbReference>
<dbReference type="PANTHER" id="PTHR43084:SF1">
    <property type="entry name" value="PERSULFIDE DIOXYGENASE ETHE1, MITOCHONDRIAL"/>
    <property type="match status" value="1"/>
</dbReference>
<dbReference type="FunFam" id="3.60.15.10:FF:000030">
    <property type="entry name" value="Metallo-beta-lactamase family protein"/>
    <property type="match status" value="1"/>
</dbReference>
<protein>
    <submittedName>
        <fullName evidence="3">Zn-dependent hydrolase</fullName>
    </submittedName>
</protein>
<dbReference type="InterPro" id="IPR036866">
    <property type="entry name" value="RibonucZ/Hydroxyglut_hydro"/>
</dbReference>
<dbReference type="Proteomes" id="UP000220841">
    <property type="component" value="Unassembled WGS sequence"/>
</dbReference>
<dbReference type="SUPFAM" id="SSF52821">
    <property type="entry name" value="Rhodanese/Cell cycle control phosphatase"/>
    <property type="match status" value="2"/>
</dbReference>
<dbReference type="EMBL" id="NUBY01000185">
    <property type="protein sequence ID" value="PEP96512.1"/>
    <property type="molecule type" value="Genomic_DNA"/>
</dbReference>
<evidence type="ECO:0000313" key="4">
    <source>
        <dbReference type="Proteomes" id="UP000220841"/>
    </source>
</evidence>
<dbReference type="GO" id="GO:0050313">
    <property type="term" value="F:sulfur dioxygenase activity"/>
    <property type="evidence" value="ECO:0007669"/>
    <property type="project" value="InterPro"/>
</dbReference>
<evidence type="ECO:0000259" key="2">
    <source>
        <dbReference type="PROSITE" id="PS50206"/>
    </source>
</evidence>
<dbReference type="FunFam" id="3.40.250.10:FF:000049">
    <property type="entry name" value="Phage shock protein E"/>
    <property type="match status" value="1"/>
</dbReference>
<dbReference type="GO" id="GO:0046872">
    <property type="term" value="F:metal ion binding"/>
    <property type="evidence" value="ECO:0007669"/>
    <property type="project" value="UniProtKB-KW"/>
</dbReference>
<dbReference type="CDD" id="cd07724">
    <property type="entry name" value="POD-like_MBL-fold"/>
    <property type="match status" value="1"/>
</dbReference>
<comment type="caution">
    <text evidence="3">The sequence shown here is derived from an EMBL/GenBank/DDBJ whole genome shotgun (WGS) entry which is preliminary data.</text>
</comment>
<dbReference type="InterPro" id="IPR051682">
    <property type="entry name" value="Mito_Persulfide_Diox"/>
</dbReference>
<proteinExistence type="predicted"/>
<evidence type="ECO:0000313" key="3">
    <source>
        <dbReference type="EMBL" id="PEP96512.1"/>
    </source>
</evidence>
<dbReference type="SMART" id="SM00450">
    <property type="entry name" value="RHOD"/>
    <property type="match status" value="2"/>
</dbReference>
<dbReference type="Pfam" id="PF00753">
    <property type="entry name" value="Lactamase_B"/>
    <property type="match status" value="1"/>
</dbReference>
<gene>
    <name evidence="3" type="ORF">CN585_25430</name>
</gene>
<dbReference type="InterPro" id="IPR044528">
    <property type="entry name" value="POD-like_MBL-fold"/>
</dbReference>
<dbReference type="RefSeq" id="WP_098227444.1">
    <property type="nucleotide sequence ID" value="NZ_NUBY01000185.1"/>
</dbReference>
<dbReference type="SMART" id="SM00849">
    <property type="entry name" value="Lactamase_B"/>
    <property type="match status" value="1"/>
</dbReference>
<dbReference type="GO" id="GO:0070813">
    <property type="term" value="P:hydrogen sulfide metabolic process"/>
    <property type="evidence" value="ECO:0007669"/>
    <property type="project" value="TreeGrafter"/>
</dbReference>
<dbReference type="PANTHER" id="PTHR43084">
    <property type="entry name" value="PERSULFIDE DIOXYGENASE ETHE1"/>
    <property type="match status" value="1"/>
</dbReference>
<dbReference type="PROSITE" id="PS50206">
    <property type="entry name" value="RHODANESE_3"/>
    <property type="match status" value="2"/>
</dbReference>
<name>A0A2A8H8M6_9BACI</name>
<organism evidence="3 4">
    <name type="scientific">Bacillus toyonensis</name>
    <dbReference type="NCBI Taxonomy" id="155322"/>
    <lineage>
        <taxon>Bacteria</taxon>
        <taxon>Bacillati</taxon>
        <taxon>Bacillota</taxon>
        <taxon>Bacilli</taxon>
        <taxon>Bacillales</taxon>
        <taxon>Bacillaceae</taxon>
        <taxon>Bacillus</taxon>
        <taxon>Bacillus cereus group</taxon>
    </lineage>
</organism>
<evidence type="ECO:0000256" key="1">
    <source>
        <dbReference type="ARBA" id="ARBA00022723"/>
    </source>
</evidence>